<dbReference type="EMBL" id="AMQN01000995">
    <property type="status" value="NOT_ANNOTATED_CDS"/>
    <property type="molecule type" value="Genomic_DNA"/>
</dbReference>
<organism evidence="1">
    <name type="scientific">Capitella teleta</name>
    <name type="common">Polychaete worm</name>
    <dbReference type="NCBI Taxonomy" id="283909"/>
    <lineage>
        <taxon>Eukaryota</taxon>
        <taxon>Metazoa</taxon>
        <taxon>Spiralia</taxon>
        <taxon>Lophotrochozoa</taxon>
        <taxon>Annelida</taxon>
        <taxon>Polychaeta</taxon>
        <taxon>Sedentaria</taxon>
        <taxon>Scolecida</taxon>
        <taxon>Capitellidae</taxon>
        <taxon>Capitella</taxon>
    </lineage>
</organism>
<dbReference type="Proteomes" id="UP000014760">
    <property type="component" value="Unassembled WGS sequence"/>
</dbReference>
<gene>
    <name evidence="1" type="ORF">CAPTEDRAFT_78287</name>
</gene>
<feature type="non-terminal residue" evidence="1">
    <location>
        <position position="114"/>
    </location>
</feature>
<dbReference type="AlphaFoldDB" id="R7USK3"/>
<dbReference type="PANTHER" id="PTHR33332">
    <property type="entry name" value="REVERSE TRANSCRIPTASE DOMAIN-CONTAINING PROTEIN"/>
    <property type="match status" value="1"/>
</dbReference>
<reference evidence="2" key="3">
    <citation type="submission" date="2015-06" db="UniProtKB">
        <authorList>
            <consortium name="EnsemblMetazoa"/>
        </authorList>
    </citation>
    <scope>IDENTIFICATION</scope>
</reference>
<dbReference type="EMBL" id="KB298217">
    <property type="protein sequence ID" value="ELU09489.1"/>
    <property type="molecule type" value="Genomic_DNA"/>
</dbReference>
<reference evidence="1 3" key="2">
    <citation type="journal article" date="2013" name="Nature">
        <title>Insights into bilaterian evolution from three spiralian genomes.</title>
        <authorList>
            <person name="Simakov O."/>
            <person name="Marletaz F."/>
            <person name="Cho S.J."/>
            <person name="Edsinger-Gonzales E."/>
            <person name="Havlak P."/>
            <person name="Hellsten U."/>
            <person name="Kuo D.H."/>
            <person name="Larsson T."/>
            <person name="Lv J."/>
            <person name="Arendt D."/>
            <person name="Savage R."/>
            <person name="Osoegawa K."/>
            <person name="de Jong P."/>
            <person name="Grimwood J."/>
            <person name="Chapman J.A."/>
            <person name="Shapiro H."/>
            <person name="Aerts A."/>
            <person name="Otillar R.P."/>
            <person name="Terry A.Y."/>
            <person name="Boore J.L."/>
            <person name="Grigoriev I.V."/>
            <person name="Lindberg D.R."/>
            <person name="Seaver E.C."/>
            <person name="Weisblat D.A."/>
            <person name="Putnam N.H."/>
            <person name="Rokhsar D.S."/>
        </authorList>
    </citation>
    <scope>NUCLEOTIDE SEQUENCE</scope>
    <source>
        <strain evidence="1 3">I ESC-2004</strain>
    </source>
</reference>
<evidence type="ECO:0000313" key="1">
    <source>
        <dbReference type="EMBL" id="ELU09489.1"/>
    </source>
</evidence>
<dbReference type="OMA" id="MLNDLLW"/>
<proteinExistence type="predicted"/>
<sequence length="114" mass="13205">WSMIFNPSKCKILSITRSHTPVNFNYNLDGVILERVRQFNDLNVVFNHNLSFTSHIDSLIAKCNYVCGIIKRSVGYHAPQKLELQLFKSLARPILEYSSQVWSPSTKRDIYSIE</sequence>
<keyword evidence="3" id="KW-1185">Reference proteome</keyword>
<dbReference type="EnsemblMetazoa" id="CapteT78287">
    <property type="protein sequence ID" value="CapteP78287"/>
    <property type="gene ID" value="CapteG78287"/>
</dbReference>
<protein>
    <recommendedName>
        <fullName evidence="4">Reverse transcriptase domain-containing protein</fullName>
    </recommendedName>
</protein>
<evidence type="ECO:0000313" key="3">
    <source>
        <dbReference type="Proteomes" id="UP000014760"/>
    </source>
</evidence>
<feature type="non-terminal residue" evidence="1">
    <location>
        <position position="1"/>
    </location>
</feature>
<dbReference type="HOGENOM" id="CLU_000680_22_2_1"/>
<dbReference type="OrthoDB" id="10056483at2759"/>
<dbReference type="PRINTS" id="PR01345">
    <property type="entry name" value="CERVTRCPTASE"/>
</dbReference>
<name>R7USK3_CAPTE</name>
<evidence type="ECO:0008006" key="4">
    <source>
        <dbReference type="Google" id="ProtNLM"/>
    </source>
</evidence>
<accession>R7USK3</accession>
<reference evidence="3" key="1">
    <citation type="submission" date="2012-12" db="EMBL/GenBank/DDBJ databases">
        <authorList>
            <person name="Hellsten U."/>
            <person name="Grimwood J."/>
            <person name="Chapman J.A."/>
            <person name="Shapiro H."/>
            <person name="Aerts A."/>
            <person name="Otillar R.P."/>
            <person name="Terry A.Y."/>
            <person name="Boore J.L."/>
            <person name="Simakov O."/>
            <person name="Marletaz F."/>
            <person name="Cho S.-J."/>
            <person name="Edsinger-Gonzales E."/>
            <person name="Havlak P."/>
            <person name="Kuo D.-H."/>
            <person name="Larsson T."/>
            <person name="Lv J."/>
            <person name="Arendt D."/>
            <person name="Savage R."/>
            <person name="Osoegawa K."/>
            <person name="de Jong P."/>
            <person name="Lindberg D.R."/>
            <person name="Seaver E.C."/>
            <person name="Weisblat D.A."/>
            <person name="Putnam N.H."/>
            <person name="Grigoriev I.V."/>
            <person name="Rokhsar D.S."/>
        </authorList>
    </citation>
    <scope>NUCLEOTIDE SEQUENCE</scope>
    <source>
        <strain evidence="3">I ESC-2004</strain>
    </source>
</reference>
<evidence type="ECO:0000313" key="2">
    <source>
        <dbReference type="EnsemblMetazoa" id="CapteP78287"/>
    </source>
</evidence>